<dbReference type="EMBL" id="FMAR01000014">
    <property type="protein sequence ID" value="SCC54638.1"/>
    <property type="molecule type" value="Genomic_DNA"/>
</dbReference>
<dbReference type="Proteomes" id="UP000242818">
    <property type="component" value="Unassembled WGS sequence"/>
</dbReference>
<keyword evidence="4" id="KW-1185">Reference proteome</keyword>
<organism evidence="3 4">
    <name type="scientific">Chitinophaga costaii</name>
    <dbReference type="NCBI Taxonomy" id="1335309"/>
    <lineage>
        <taxon>Bacteria</taxon>
        <taxon>Pseudomonadati</taxon>
        <taxon>Bacteroidota</taxon>
        <taxon>Chitinophagia</taxon>
        <taxon>Chitinophagales</taxon>
        <taxon>Chitinophagaceae</taxon>
        <taxon>Chitinophaga</taxon>
    </lineage>
</organism>
<gene>
    <name evidence="3" type="ORF">GA0116948_1148</name>
</gene>
<dbReference type="AlphaFoldDB" id="A0A1C4FF64"/>
<feature type="compositionally biased region" description="Low complexity" evidence="1">
    <location>
        <begin position="84"/>
        <end position="93"/>
    </location>
</feature>
<feature type="compositionally biased region" description="Basic residues" evidence="1">
    <location>
        <begin position="72"/>
        <end position="83"/>
    </location>
</feature>
<dbReference type="STRING" id="1335309.GA0116948_1148"/>
<keyword evidence="2" id="KW-0732">Signal</keyword>
<feature type="signal peptide" evidence="2">
    <location>
        <begin position="1"/>
        <end position="37"/>
    </location>
</feature>
<reference evidence="3 4" key="1">
    <citation type="submission" date="2016-08" db="EMBL/GenBank/DDBJ databases">
        <authorList>
            <person name="Seilhamer J.J."/>
        </authorList>
    </citation>
    <scope>NUCLEOTIDE SEQUENCE [LARGE SCALE GENOMIC DNA]</scope>
    <source>
        <strain evidence="3 4">A37T2</strain>
    </source>
</reference>
<evidence type="ECO:0000313" key="3">
    <source>
        <dbReference type="EMBL" id="SCC54638.1"/>
    </source>
</evidence>
<protein>
    <submittedName>
        <fullName evidence="3">Uncharacterized protein</fullName>
    </submittedName>
</protein>
<accession>A0A1C4FF64</accession>
<evidence type="ECO:0000256" key="2">
    <source>
        <dbReference type="SAM" id="SignalP"/>
    </source>
</evidence>
<feature type="region of interest" description="Disordered" evidence="1">
    <location>
        <begin position="68"/>
        <end position="93"/>
    </location>
</feature>
<evidence type="ECO:0000256" key="1">
    <source>
        <dbReference type="SAM" id="MobiDB-lite"/>
    </source>
</evidence>
<name>A0A1C4FF64_9BACT</name>
<proteinExistence type="predicted"/>
<sequence length="93" mass="10009">MQSGRLTYKQIKNIKNNTMKKIALFAVAALIGTASFAAPKVIKHAVKKAPAKTENVFTVKAPRVAADSTGKKVSKVQKTHKKTTTTTTTPKAK</sequence>
<evidence type="ECO:0000313" key="4">
    <source>
        <dbReference type="Proteomes" id="UP000242818"/>
    </source>
</evidence>
<feature type="chain" id="PRO_5008691963" evidence="2">
    <location>
        <begin position="38"/>
        <end position="93"/>
    </location>
</feature>